<feature type="transmembrane region" description="Helical" evidence="7">
    <location>
        <begin position="246"/>
        <end position="274"/>
    </location>
</feature>
<feature type="transmembrane region" description="Helical" evidence="7">
    <location>
        <begin position="28"/>
        <end position="51"/>
    </location>
</feature>
<dbReference type="Proteomes" id="UP000288943">
    <property type="component" value="Chromosome"/>
</dbReference>
<dbReference type="GO" id="GO:0005886">
    <property type="term" value="C:plasma membrane"/>
    <property type="evidence" value="ECO:0007669"/>
    <property type="project" value="UniProtKB-SubCell"/>
</dbReference>
<feature type="transmembrane region" description="Helical" evidence="7">
    <location>
        <begin position="294"/>
        <end position="317"/>
    </location>
</feature>
<comment type="similarity">
    <text evidence="7">Belongs to the binding-protein-dependent transport system permease family.</text>
</comment>
<feature type="transmembrane region" description="Helical" evidence="7">
    <location>
        <begin position="125"/>
        <end position="145"/>
    </location>
</feature>
<keyword evidence="6 7" id="KW-0472">Membrane</keyword>
<dbReference type="RefSeq" id="WP_042229867.1">
    <property type="nucleotide sequence ID" value="NZ_CP026520.1"/>
</dbReference>
<dbReference type="CDD" id="cd06261">
    <property type="entry name" value="TM_PBP2"/>
    <property type="match status" value="1"/>
</dbReference>
<sequence length="325" mass="36168">MRTEAAVHVPAETERGVKPRRKRKGGRWVPILMVLPSFAAILVFVYGFIAWTGYVSLSNWNTLVKDLSFAGLSNFKFLFADFRFQSDLRNTLMFTVLFIAATMAIGIFLAMMVDAKIKAEALFRNLFIFPMALSFVVTGVVWQWILNPSTGVNLILKSFGMMDPPKWYTSTEIVPGIAWGLIDFGLPLALIAVVIAAVWQMSGFTMAMYLAGLRAIPDELREAARMDGAAERQVFTRIILPQLRPVTVSVVIILGHISLKIFDLIFAMTGPGAMFLTDVPGVYMFETTFRGNHYAQGAAIAIIMLLFVSLLIVPYLFSSLKKEEG</sequence>
<dbReference type="InterPro" id="IPR035906">
    <property type="entry name" value="MetI-like_sf"/>
</dbReference>
<evidence type="ECO:0000256" key="7">
    <source>
        <dbReference type="RuleBase" id="RU363032"/>
    </source>
</evidence>
<evidence type="ECO:0000313" key="10">
    <source>
        <dbReference type="Proteomes" id="UP000288943"/>
    </source>
</evidence>
<dbReference type="KEGG" id="pchi:PC41400_05500"/>
<dbReference type="GeneID" id="95374270"/>
<keyword evidence="3" id="KW-1003">Cell membrane</keyword>
<keyword evidence="4 7" id="KW-0812">Transmembrane</keyword>
<keyword evidence="5 7" id="KW-1133">Transmembrane helix</keyword>
<organism evidence="9 10">
    <name type="scientific">Paenibacillus chitinolyticus</name>
    <dbReference type="NCBI Taxonomy" id="79263"/>
    <lineage>
        <taxon>Bacteria</taxon>
        <taxon>Bacillati</taxon>
        <taxon>Bacillota</taxon>
        <taxon>Bacilli</taxon>
        <taxon>Bacillales</taxon>
        <taxon>Paenibacillaceae</taxon>
        <taxon>Paenibacillus</taxon>
    </lineage>
</organism>
<dbReference type="PROSITE" id="PS50928">
    <property type="entry name" value="ABC_TM1"/>
    <property type="match status" value="1"/>
</dbReference>
<dbReference type="Pfam" id="PF00528">
    <property type="entry name" value="BPD_transp_1"/>
    <property type="match status" value="1"/>
</dbReference>
<keyword evidence="2 7" id="KW-0813">Transport</keyword>
<evidence type="ECO:0000256" key="1">
    <source>
        <dbReference type="ARBA" id="ARBA00004651"/>
    </source>
</evidence>
<dbReference type="AlphaFoldDB" id="A0A410WS24"/>
<feature type="domain" description="ABC transmembrane type-1" evidence="8">
    <location>
        <begin position="88"/>
        <end position="317"/>
    </location>
</feature>
<feature type="transmembrane region" description="Helical" evidence="7">
    <location>
        <begin position="92"/>
        <end position="113"/>
    </location>
</feature>
<dbReference type="GO" id="GO:0055085">
    <property type="term" value="P:transmembrane transport"/>
    <property type="evidence" value="ECO:0007669"/>
    <property type="project" value="InterPro"/>
</dbReference>
<comment type="subcellular location">
    <subcellularLocation>
        <location evidence="1 7">Cell membrane</location>
        <topology evidence="1 7">Multi-pass membrane protein</topology>
    </subcellularLocation>
</comment>
<dbReference type="SUPFAM" id="SSF161098">
    <property type="entry name" value="MetI-like"/>
    <property type="match status" value="1"/>
</dbReference>
<dbReference type="InterPro" id="IPR051393">
    <property type="entry name" value="ABC_transporter_permease"/>
</dbReference>
<evidence type="ECO:0000313" key="9">
    <source>
        <dbReference type="EMBL" id="QAV17144.1"/>
    </source>
</evidence>
<dbReference type="InterPro" id="IPR000515">
    <property type="entry name" value="MetI-like"/>
</dbReference>
<evidence type="ECO:0000256" key="3">
    <source>
        <dbReference type="ARBA" id="ARBA00022475"/>
    </source>
</evidence>
<evidence type="ECO:0000256" key="5">
    <source>
        <dbReference type="ARBA" id="ARBA00022989"/>
    </source>
</evidence>
<dbReference type="EMBL" id="CP026520">
    <property type="protein sequence ID" value="QAV17144.1"/>
    <property type="molecule type" value="Genomic_DNA"/>
</dbReference>
<dbReference type="PANTHER" id="PTHR30193:SF42">
    <property type="entry name" value="ABC TRANSPORTER PERMEASE PROTEIN"/>
    <property type="match status" value="1"/>
</dbReference>
<reference evidence="9 10" key="1">
    <citation type="submission" date="2018-01" db="EMBL/GenBank/DDBJ databases">
        <title>The whole genome sequencing and assembly of Paenibacillus chitinolyticus KCCM 41400 strain.</title>
        <authorList>
            <person name="Kim J.-Y."/>
            <person name="Park M.-K."/>
            <person name="Lee Y.-J."/>
            <person name="Yi H."/>
            <person name="Bahn Y.-S."/>
            <person name="Kim J.F."/>
            <person name="Lee D.-W."/>
        </authorList>
    </citation>
    <scope>NUCLEOTIDE SEQUENCE [LARGE SCALE GENOMIC DNA]</scope>
    <source>
        <strain evidence="9 10">KCCM 41400</strain>
    </source>
</reference>
<feature type="transmembrane region" description="Helical" evidence="7">
    <location>
        <begin position="177"/>
        <end position="199"/>
    </location>
</feature>
<accession>A0A410WS24</accession>
<evidence type="ECO:0000256" key="2">
    <source>
        <dbReference type="ARBA" id="ARBA00022448"/>
    </source>
</evidence>
<proteinExistence type="inferred from homology"/>
<dbReference type="PANTHER" id="PTHR30193">
    <property type="entry name" value="ABC TRANSPORTER PERMEASE PROTEIN"/>
    <property type="match status" value="1"/>
</dbReference>
<dbReference type="Gene3D" id="1.10.3720.10">
    <property type="entry name" value="MetI-like"/>
    <property type="match status" value="1"/>
</dbReference>
<name>A0A410WS24_9BACL</name>
<evidence type="ECO:0000259" key="8">
    <source>
        <dbReference type="PROSITE" id="PS50928"/>
    </source>
</evidence>
<dbReference type="OrthoDB" id="9786413at2"/>
<protein>
    <submittedName>
        <fullName evidence="9">Sugar ABC transporter permease</fullName>
    </submittedName>
</protein>
<gene>
    <name evidence="9" type="ORF">PC41400_05500</name>
</gene>
<evidence type="ECO:0000256" key="4">
    <source>
        <dbReference type="ARBA" id="ARBA00022692"/>
    </source>
</evidence>
<evidence type="ECO:0000256" key="6">
    <source>
        <dbReference type="ARBA" id="ARBA00023136"/>
    </source>
</evidence>